<evidence type="ECO:0000259" key="2">
    <source>
        <dbReference type="Pfam" id="PF08614"/>
    </source>
</evidence>
<evidence type="ECO:0000256" key="1">
    <source>
        <dbReference type="SAM" id="Coils"/>
    </source>
</evidence>
<keyword evidence="4" id="KW-1185">Reference proteome</keyword>
<dbReference type="EMBL" id="JAHRHJ020000003">
    <property type="protein sequence ID" value="KAH9322993.1"/>
    <property type="molecule type" value="Genomic_DNA"/>
</dbReference>
<dbReference type="PANTHER" id="PTHR19878">
    <property type="entry name" value="AUTOPHAGY PROTEIN 16-LIKE"/>
    <property type="match status" value="1"/>
</dbReference>
<gene>
    <name evidence="3" type="ORF">KI387_017632</name>
</gene>
<dbReference type="Pfam" id="PF08614">
    <property type="entry name" value="ATG16"/>
    <property type="match status" value="1"/>
</dbReference>
<dbReference type="GO" id="GO:0000045">
    <property type="term" value="P:autophagosome assembly"/>
    <property type="evidence" value="ECO:0007669"/>
    <property type="project" value="InterPro"/>
</dbReference>
<proteinExistence type="predicted"/>
<dbReference type="InterPro" id="IPR045160">
    <property type="entry name" value="ATG16"/>
</dbReference>
<feature type="non-terminal residue" evidence="3">
    <location>
        <position position="172"/>
    </location>
</feature>
<dbReference type="PANTHER" id="PTHR19878:SF8">
    <property type="entry name" value="AUTOPHAGY-RELATED 16, ISOFORM F"/>
    <property type="match status" value="1"/>
</dbReference>
<feature type="coiled-coil region" evidence="1">
    <location>
        <begin position="68"/>
        <end position="151"/>
    </location>
</feature>
<name>A0AA38GJV9_TAXCH</name>
<dbReference type="AlphaFoldDB" id="A0AA38GJV9"/>
<dbReference type="OMA" id="ELIMNEY"/>
<dbReference type="Proteomes" id="UP000824469">
    <property type="component" value="Unassembled WGS sequence"/>
</dbReference>
<dbReference type="InterPro" id="IPR013923">
    <property type="entry name" value="Autophagy-rel_prot_16_dom"/>
</dbReference>
<feature type="non-terminal residue" evidence="3">
    <location>
        <position position="1"/>
    </location>
</feature>
<comment type="caution">
    <text evidence="3">The sequence shown here is derived from an EMBL/GenBank/DDBJ whole genome shotgun (WGS) entry which is preliminary data.</text>
</comment>
<evidence type="ECO:0000313" key="3">
    <source>
        <dbReference type="EMBL" id="KAH9322993.1"/>
    </source>
</evidence>
<accession>A0AA38GJV9</accession>
<feature type="domain" description="Autophagy-related protein 16" evidence="2">
    <location>
        <begin position="52"/>
        <end position="171"/>
    </location>
</feature>
<sequence length="172" mass="19897">ITMTTLEERQRVAIDNAIKALRRRRALEEGAHAPAIALLSRAYESRGEVWKEKSEHLELELRECYKAQAKLSEQLVEEVSECRNLKAQNQEKDALINELQSQLLSARKKVEELQGCLEEKSSAFDLTASENHELRKQVADLISKLSSTEAENHMLIERWMLHKMQESERLNE</sequence>
<organism evidence="3 4">
    <name type="scientific">Taxus chinensis</name>
    <name type="common">Chinese yew</name>
    <name type="synonym">Taxus wallichiana var. chinensis</name>
    <dbReference type="NCBI Taxonomy" id="29808"/>
    <lineage>
        <taxon>Eukaryota</taxon>
        <taxon>Viridiplantae</taxon>
        <taxon>Streptophyta</taxon>
        <taxon>Embryophyta</taxon>
        <taxon>Tracheophyta</taxon>
        <taxon>Spermatophyta</taxon>
        <taxon>Pinopsida</taxon>
        <taxon>Pinidae</taxon>
        <taxon>Conifers II</taxon>
        <taxon>Cupressales</taxon>
        <taxon>Taxaceae</taxon>
        <taxon>Taxus</taxon>
    </lineage>
</organism>
<reference evidence="3 4" key="1">
    <citation type="journal article" date="2021" name="Nat. Plants">
        <title>The Taxus genome provides insights into paclitaxel biosynthesis.</title>
        <authorList>
            <person name="Xiong X."/>
            <person name="Gou J."/>
            <person name="Liao Q."/>
            <person name="Li Y."/>
            <person name="Zhou Q."/>
            <person name="Bi G."/>
            <person name="Li C."/>
            <person name="Du R."/>
            <person name="Wang X."/>
            <person name="Sun T."/>
            <person name="Guo L."/>
            <person name="Liang H."/>
            <person name="Lu P."/>
            <person name="Wu Y."/>
            <person name="Zhang Z."/>
            <person name="Ro D.K."/>
            <person name="Shang Y."/>
            <person name="Huang S."/>
            <person name="Yan J."/>
        </authorList>
    </citation>
    <scope>NUCLEOTIDE SEQUENCE [LARGE SCALE GENOMIC DNA]</scope>
    <source>
        <strain evidence="3">Ta-2019</strain>
    </source>
</reference>
<evidence type="ECO:0000313" key="4">
    <source>
        <dbReference type="Proteomes" id="UP000824469"/>
    </source>
</evidence>
<protein>
    <recommendedName>
        <fullName evidence="2">Autophagy-related protein 16 domain-containing protein</fullName>
    </recommendedName>
</protein>
<keyword evidence="1" id="KW-0175">Coiled coil</keyword>